<gene>
    <name evidence="1" type="ORF">KSP40_PGU006004</name>
</gene>
<keyword evidence="2" id="KW-1185">Reference proteome</keyword>
<reference evidence="1 2" key="1">
    <citation type="journal article" date="2022" name="Nat. Plants">
        <title>Genomes of leafy and leafless Platanthera orchids illuminate the evolution of mycoheterotrophy.</title>
        <authorList>
            <person name="Li M.H."/>
            <person name="Liu K.W."/>
            <person name="Li Z."/>
            <person name="Lu H.C."/>
            <person name="Ye Q.L."/>
            <person name="Zhang D."/>
            <person name="Wang J.Y."/>
            <person name="Li Y.F."/>
            <person name="Zhong Z.M."/>
            <person name="Liu X."/>
            <person name="Yu X."/>
            <person name="Liu D.K."/>
            <person name="Tu X.D."/>
            <person name="Liu B."/>
            <person name="Hao Y."/>
            <person name="Liao X.Y."/>
            <person name="Jiang Y.T."/>
            <person name="Sun W.H."/>
            <person name="Chen J."/>
            <person name="Chen Y.Q."/>
            <person name="Ai Y."/>
            <person name="Zhai J.W."/>
            <person name="Wu S.S."/>
            <person name="Zhou Z."/>
            <person name="Hsiao Y.Y."/>
            <person name="Wu W.L."/>
            <person name="Chen Y.Y."/>
            <person name="Lin Y.F."/>
            <person name="Hsu J.L."/>
            <person name="Li C.Y."/>
            <person name="Wang Z.W."/>
            <person name="Zhao X."/>
            <person name="Zhong W.Y."/>
            <person name="Ma X.K."/>
            <person name="Ma L."/>
            <person name="Huang J."/>
            <person name="Chen G.Z."/>
            <person name="Huang M.Z."/>
            <person name="Huang L."/>
            <person name="Peng D.H."/>
            <person name="Luo Y.B."/>
            <person name="Zou S.Q."/>
            <person name="Chen S.P."/>
            <person name="Lan S."/>
            <person name="Tsai W.C."/>
            <person name="Van de Peer Y."/>
            <person name="Liu Z.J."/>
        </authorList>
    </citation>
    <scope>NUCLEOTIDE SEQUENCE [LARGE SCALE GENOMIC DNA]</scope>
    <source>
        <strain evidence="1">Lor288</strain>
    </source>
</reference>
<name>A0ABR2M8S2_9ASPA</name>
<comment type="caution">
    <text evidence="1">The sequence shown here is derived from an EMBL/GenBank/DDBJ whole genome shotgun (WGS) entry which is preliminary data.</text>
</comment>
<dbReference type="EMBL" id="JBBWWR010000010">
    <property type="protein sequence ID" value="KAK8960567.1"/>
    <property type="molecule type" value="Genomic_DNA"/>
</dbReference>
<proteinExistence type="predicted"/>
<dbReference type="Proteomes" id="UP001412067">
    <property type="component" value="Unassembled WGS sequence"/>
</dbReference>
<evidence type="ECO:0000313" key="2">
    <source>
        <dbReference type="Proteomes" id="UP001412067"/>
    </source>
</evidence>
<organism evidence="1 2">
    <name type="scientific">Platanthera guangdongensis</name>
    <dbReference type="NCBI Taxonomy" id="2320717"/>
    <lineage>
        <taxon>Eukaryota</taxon>
        <taxon>Viridiplantae</taxon>
        <taxon>Streptophyta</taxon>
        <taxon>Embryophyta</taxon>
        <taxon>Tracheophyta</taxon>
        <taxon>Spermatophyta</taxon>
        <taxon>Magnoliopsida</taxon>
        <taxon>Liliopsida</taxon>
        <taxon>Asparagales</taxon>
        <taxon>Orchidaceae</taxon>
        <taxon>Orchidoideae</taxon>
        <taxon>Orchideae</taxon>
        <taxon>Orchidinae</taxon>
        <taxon>Platanthera</taxon>
    </lineage>
</organism>
<protein>
    <recommendedName>
        <fullName evidence="3">Reverse transcriptase domain-containing protein</fullName>
    </recommendedName>
</protein>
<sequence>MPWAHALRAIQAHIRRSWTQKVWGGNIILNLDMEKTFDRVEWNFFLYYGHARCRLDSDELLGNTIGCNSLDNQSNLGSPFNYLILEFLFN</sequence>
<accession>A0ABR2M8S2</accession>
<evidence type="ECO:0000313" key="1">
    <source>
        <dbReference type="EMBL" id="KAK8960567.1"/>
    </source>
</evidence>
<evidence type="ECO:0008006" key="3">
    <source>
        <dbReference type="Google" id="ProtNLM"/>
    </source>
</evidence>